<dbReference type="OrthoDB" id="128220at2"/>
<dbReference type="Gene3D" id="3.30.360.10">
    <property type="entry name" value="Dihydrodipicolinate Reductase, domain 2"/>
    <property type="match status" value="1"/>
</dbReference>
<dbReference type="RefSeq" id="WP_089967192.1">
    <property type="nucleotide sequence ID" value="NZ_FOCQ01000006.1"/>
</dbReference>
<keyword evidence="2" id="KW-0560">Oxidoreductase</keyword>
<evidence type="ECO:0000256" key="1">
    <source>
        <dbReference type="ARBA" id="ARBA00010928"/>
    </source>
</evidence>
<name>A0A1H8E457_9BACL</name>
<dbReference type="Pfam" id="PF01408">
    <property type="entry name" value="GFO_IDH_MocA"/>
    <property type="match status" value="1"/>
</dbReference>
<evidence type="ECO:0000259" key="3">
    <source>
        <dbReference type="Pfam" id="PF01408"/>
    </source>
</evidence>
<dbReference type="Gene3D" id="3.40.50.720">
    <property type="entry name" value="NAD(P)-binding Rossmann-like Domain"/>
    <property type="match status" value="1"/>
</dbReference>
<evidence type="ECO:0000313" key="4">
    <source>
        <dbReference type="EMBL" id="SEN13557.1"/>
    </source>
</evidence>
<dbReference type="GO" id="GO:0016491">
    <property type="term" value="F:oxidoreductase activity"/>
    <property type="evidence" value="ECO:0007669"/>
    <property type="project" value="UniProtKB-KW"/>
</dbReference>
<protein>
    <submittedName>
        <fullName evidence="4">Predicted dehydrogenase</fullName>
    </submittedName>
</protein>
<dbReference type="PANTHER" id="PTHR43708:SF5">
    <property type="entry name" value="CONSERVED EXPRESSED OXIDOREDUCTASE (EUROFUNG)-RELATED"/>
    <property type="match status" value="1"/>
</dbReference>
<evidence type="ECO:0000256" key="2">
    <source>
        <dbReference type="ARBA" id="ARBA00023002"/>
    </source>
</evidence>
<evidence type="ECO:0000313" key="5">
    <source>
        <dbReference type="Proteomes" id="UP000199695"/>
    </source>
</evidence>
<comment type="similarity">
    <text evidence="1">Belongs to the Gfo/Idh/MocA family.</text>
</comment>
<dbReference type="GO" id="GO:0000166">
    <property type="term" value="F:nucleotide binding"/>
    <property type="evidence" value="ECO:0007669"/>
    <property type="project" value="InterPro"/>
</dbReference>
<proteinExistence type="inferred from homology"/>
<keyword evidence="5" id="KW-1185">Reference proteome</keyword>
<dbReference type="SUPFAM" id="SSF51735">
    <property type="entry name" value="NAD(P)-binding Rossmann-fold domains"/>
    <property type="match status" value="1"/>
</dbReference>
<dbReference type="PANTHER" id="PTHR43708">
    <property type="entry name" value="CONSERVED EXPRESSED OXIDOREDUCTASE (EUROFUNG)"/>
    <property type="match status" value="1"/>
</dbReference>
<dbReference type="EMBL" id="FOCQ01000006">
    <property type="protein sequence ID" value="SEN13557.1"/>
    <property type="molecule type" value="Genomic_DNA"/>
</dbReference>
<dbReference type="AlphaFoldDB" id="A0A1H8E457"/>
<reference evidence="4 5" key="1">
    <citation type="submission" date="2016-10" db="EMBL/GenBank/DDBJ databases">
        <authorList>
            <person name="de Groot N.N."/>
        </authorList>
    </citation>
    <scope>NUCLEOTIDE SEQUENCE [LARGE SCALE GENOMIC DNA]</scope>
    <source>
        <strain evidence="4 5">DSM 46701</strain>
    </source>
</reference>
<feature type="domain" description="Gfo/Idh/MocA-like oxidoreductase N-terminal" evidence="3">
    <location>
        <begin position="56"/>
        <end position="137"/>
    </location>
</feature>
<dbReference type="Proteomes" id="UP000199695">
    <property type="component" value="Unassembled WGS sequence"/>
</dbReference>
<accession>A0A1H8E457</accession>
<dbReference type="STRING" id="1173111.SAMN05444955_10694"/>
<sequence length="301" mass="32580">MAGELKIGMIGLDTSHAPAFTRLLNDPGQEYHVPGGKVTVAYPGGSPDFKLSASRVDGYTCELRDQFGVKIVESPEAVAEQCDAILLESVDGRVHLEQFGRVAPFGKPVFIDKPLALSSRDAQAIIDLADEYAVPLMSCSALRYAGGLTAVLEQTGKGNIIGADCYGPMPLEPLQPGLFWYGIHVAEMLFAILGPGCLRVMSVSNEDHELVTGVWADGRVGTIRGNRKGNQTFGALIHRETGTDFADVYSDPKPYYASLLEKVMTMFTTGKPPVDLRETRELIRFLEAANESRATGKTVEL</sequence>
<gene>
    <name evidence="4" type="ORF">SAMN05444955_10694</name>
</gene>
<dbReference type="InterPro" id="IPR051317">
    <property type="entry name" value="Gfo/Idh/MocA_oxidoreduct"/>
</dbReference>
<organism evidence="4 5">
    <name type="scientific">Lihuaxuella thermophila</name>
    <dbReference type="NCBI Taxonomy" id="1173111"/>
    <lineage>
        <taxon>Bacteria</taxon>
        <taxon>Bacillati</taxon>
        <taxon>Bacillota</taxon>
        <taxon>Bacilli</taxon>
        <taxon>Bacillales</taxon>
        <taxon>Thermoactinomycetaceae</taxon>
        <taxon>Lihuaxuella</taxon>
    </lineage>
</organism>
<dbReference type="InterPro" id="IPR036291">
    <property type="entry name" value="NAD(P)-bd_dom_sf"/>
</dbReference>
<dbReference type="InterPro" id="IPR000683">
    <property type="entry name" value="Gfo/Idh/MocA-like_OxRdtase_N"/>
</dbReference>